<feature type="transmembrane region" description="Helical" evidence="7">
    <location>
        <begin position="60"/>
        <end position="81"/>
    </location>
</feature>
<keyword evidence="3" id="KW-1003">Cell membrane</keyword>
<dbReference type="RefSeq" id="WP_345199195.1">
    <property type="nucleotide sequence ID" value="NZ_BAABFL010000478.1"/>
</dbReference>
<dbReference type="InterPro" id="IPR036938">
    <property type="entry name" value="PAP2/HPO_sf"/>
</dbReference>
<evidence type="ECO:0000259" key="8">
    <source>
        <dbReference type="SMART" id="SM00014"/>
    </source>
</evidence>
<feature type="transmembrane region" description="Helical" evidence="7">
    <location>
        <begin position="263"/>
        <end position="292"/>
    </location>
</feature>
<dbReference type="InterPro" id="IPR000326">
    <property type="entry name" value="PAP2/HPO"/>
</dbReference>
<dbReference type="InterPro" id="IPR032818">
    <property type="entry name" value="DedA-like"/>
</dbReference>
<gene>
    <name evidence="9" type="ORF">GCM10023116_48830</name>
</gene>
<accession>A0ABP8V9H0</accession>
<comment type="similarity">
    <text evidence="2">Belongs to the DedA family.</text>
</comment>
<evidence type="ECO:0000256" key="4">
    <source>
        <dbReference type="ARBA" id="ARBA00022692"/>
    </source>
</evidence>
<dbReference type="Proteomes" id="UP001500604">
    <property type="component" value="Unassembled WGS sequence"/>
</dbReference>
<keyword evidence="5 7" id="KW-1133">Transmembrane helix</keyword>
<proteinExistence type="inferred from homology"/>
<keyword evidence="6 7" id="KW-0472">Membrane</keyword>
<keyword evidence="10" id="KW-1185">Reference proteome</keyword>
<dbReference type="SUPFAM" id="SSF48317">
    <property type="entry name" value="Acid phosphatase/Vanadium-dependent haloperoxidase"/>
    <property type="match status" value="1"/>
</dbReference>
<evidence type="ECO:0000256" key="2">
    <source>
        <dbReference type="ARBA" id="ARBA00010792"/>
    </source>
</evidence>
<reference evidence="10" key="1">
    <citation type="journal article" date="2019" name="Int. J. Syst. Evol. Microbiol.">
        <title>The Global Catalogue of Microorganisms (GCM) 10K type strain sequencing project: providing services to taxonomists for standard genome sequencing and annotation.</title>
        <authorList>
            <consortium name="The Broad Institute Genomics Platform"/>
            <consortium name="The Broad Institute Genome Sequencing Center for Infectious Disease"/>
            <person name="Wu L."/>
            <person name="Ma J."/>
        </authorList>
    </citation>
    <scope>NUCLEOTIDE SEQUENCE [LARGE SCALE GENOMIC DNA]</scope>
    <source>
        <strain evidence="10">JCM 17805</strain>
    </source>
</reference>
<feature type="transmembrane region" description="Helical" evidence="7">
    <location>
        <begin position="341"/>
        <end position="360"/>
    </location>
</feature>
<feature type="transmembrane region" description="Helical" evidence="7">
    <location>
        <begin position="181"/>
        <end position="201"/>
    </location>
</feature>
<evidence type="ECO:0000313" key="9">
    <source>
        <dbReference type="EMBL" id="GAA4652599.1"/>
    </source>
</evidence>
<feature type="transmembrane region" description="Helical" evidence="7">
    <location>
        <begin position="367"/>
        <end position="388"/>
    </location>
</feature>
<feature type="domain" description="Phosphatidic acid phosphatase type 2/haloperoxidase" evidence="8">
    <location>
        <begin position="301"/>
        <end position="409"/>
    </location>
</feature>
<feature type="transmembrane region" description="Helical" evidence="7">
    <location>
        <begin position="222"/>
        <end position="243"/>
    </location>
</feature>
<evidence type="ECO:0000256" key="1">
    <source>
        <dbReference type="ARBA" id="ARBA00004651"/>
    </source>
</evidence>
<dbReference type="Pfam" id="PF01569">
    <property type="entry name" value="PAP2"/>
    <property type="match status" value="1"/>
</dbReference>
<comment type="subcellular location">
    <subcellularLocation>
        <location evidence="1">Cell membrane</location>
        <topology evidence="1">Multi-pass membrane protein</topology>
    </subcellularLocation>
</comment>
<organism evidence="9 10">
    <name type="scientific">Kistimonas scapharcae</name>
    <dbReference type="NCBI Taxonomy" id="1036133"/>
    <lineage>
        <taxon>Bacteria</taxon>
        <taxon>Pseudomonadati</taxon>
        <taxon>Pseudomonadota</taxon>
        <taxon>Gammaproteobacteria</taxon>
        <taxon>Oceanospirillales</taxon>
        <taxon>Endozoicomonadaceae</taxon>
        <taxon>Kistimonas</taxon>
    </lineage>
</organism>
<comment type="caution">
    <text evidence="9">The sequence shown here is derived from an EMBL/GenBank/DDBJ whole genome shotgun (WGS) entry which is preliminary data.</text>
</comment>
<feature type="transmembrane region" description="Helical" evidence="7">
    <location>
        <begin position="299"/>
        <end position="321"/>
    </location>
</feature>
<dbReference type="Gene3D" id="1.20.144.10">
    <property type="entry name" value="Phosphatidic acid phosphatase type 2/haloperoxidase"/>
    <property type="match status" value="1"/>
</dbReference>
<dbReference type="Pfam" id="PF09335">
    <property type="entry name" value="VTT_dom"/>
    <property type="match status" value="1"/>
</dbReference>
<dbReference type="PANTHER" id="PTHR30353:SF15">
    <property type="entry name" value="INNER MEMBRANE PROTEIN YABI"/>
    <property type="match status" value="1"/>
</dbReference>
<name>A0ABP8V9H0_9GAMM</name>
<dbReference type="EMBL" id="BAABFL010000478">
    <property type="protein sequence ID" value="GAA4652599.1"/>
    <property type="molecule type" value="Genomic_DNA"/>
</dbReference>
<dbReference type="CDD" id="cd03392">
    <property type="entry name" value="PAP2_like_2"/>
    <property type="match status" value="1"/>
</dbReference>
<protein>
    <submittedName>
        <fullName evidence="9">Bifunctional DedA family/phosphatase PAP2 family protein</fullName>
    </submittedName>
</protein>
<keyword evidence="4 7" id="KW-0812">Transmembrane</keyword>
<feature type="transmembrane region" description="Helical" evidence="7">
    <location>
        <begin position="425"/>
        <end position="446"/>
    </location>
</feature>
<evidence type="ECO:0000256" key="6">
    <source>
        <dbReference type="ARBA" id="ARBA00023136"/>
    </source>
</evidence>
<dbReference type="PANTHER" id="PTHR30353">
    <property type="entry name" value="INNER MEMBRANE PROTEIN DEDA-RELATED"/>
    <property type="match status" value="1"/>
</dbReference>
<dbReference type="InterPro" id="IPR032816">
    <property type="entry name" value="VTT_dom"/>
</dbReference>
<sequence>MDLTDIQPMLEWLRSHHEWLAISIMLIALVESLAIAGIILPGVVMLFGAATIAGSGVLDVWTTLIAAFIGAVLGDGISFILGRVFHRHIANWWPFTRHPQWLEDGEQFFHRHGGKSIAFGRFIGPVRPIIPLVAGMLDMPATRFYVVNIISAMAWAPVYILPGYLVGASMQVSPPVSEDVLIILAMLFGSSLFFAFMSGYIHDKIQSPDNLSIASDRLFISGRYLMVASGISLILITCLVVIGELKFANAAITQWLVFNHTGLMNQIMVAITLIGNHEVQLVWLGLAAIWLIINRQWKLALALCILITGVESVLWLMKWGLDMNRPDNPAELVRFSFPSGHTTLTTFLSLWFARYIALAIPEVKRPWIWSIGIIIAMLVGFSRLYLSVHWTTDVLGGVALGTLGFSIWLITCGRFSDTEPPQHPVILVTTLLIISTVMIALIFPAARTIYLG</sequence>
<evidence type="ECO:0000256" key="5">
    <source>
        <dbReference type="ARBA" id="ARBA00022989"/>
    </source>
</evidence>
<evidence type="ECO:0000256" key="3">
    <source>
        <dbReference type="ARBA" id="ARBA00022475"/>
    </source>
</evidence>
<evidence type="ECO:0000256" key="7">
    <source>
        <dbReference type="SAM" id="Phobius"/>
    </source>
</evidence>
<feature type="transmembrane region" description="Helical" evidence="7">
    <location>
        <begin position="144"/>
        <end position="161"/>
    </location>
</feature>
<evidence type="ECO:0000313" key="10">
    <source>
        <dbReference type="Proteomes" id="UP001500604"/>
    </source>
</evidence>
<feature type="transmembrane region" description="Helical" evidence="7">
    <location>
        <begin position="394"/>
        <end position="413"/>
    </location>
</feature>
<dbReference type="SMART" id="SM00014">
    <property type="entry name" value="acidPPc"/>
    <property type="match status" value="1"/>
</dbReference>
<feature type="transmembrane region" description="Helical" evidence="7">
    <location>
        <begin position="20"/>
        <end position="48"/>
    </location>
</feature>